<comment type="caution">
    <text evidence="3">The sequence shown here is derived from an EMBL/GenBank/DDBJ whole genome shotgun (WGS) entry which is preliminary data.</text>
</comment>
<dbReference type="OrthoDB" id="9075047at2"/>
<keyword evidence="4" id="KW-1185">Reference proteome</keyword>
<proteinExistence type="predicted"/>
<feature type="region of interest" description="Disordered" evidence="1">
    <location>
        <begin position="248"/>
        <end position="267"/>
    </location>
</feature>
<evidence type="ECO:0000259" key="2">
    <source>
        <dbReference type="Pfam" id="PF23859"/>
    </source>
</evidence>
<protein>
    <recommendedName>
        <fullName evidence="2">DeoxyPurine in DNA protein A domain-containing protein</fullName>
    </recommendedName>
</protein>
<gene>
    <name evidence="3" type="ORF">DP939_23280</name>
</gene>
<dbReference type="Pfam" id="PF23859">
    <property type="entry name" value="DpdA"/>
    <property type="match status" value="1"/>
</dbReference>
<dbReference type="Proteomes" id="UP000253303">
    <property type="component" value="Unassembled WGS sequence"/>
</dbReference>
<evidence type="ECO:0000313" key="4">
    <source>
        <dbReference type="Proteomes" id="UP000253303"/>
    </source>
</evidence>
<sequence>MVFYLGTHMPHWLERVAFPLFVSHRQLSRRPRRRPLIARCRWALDSGGFTELALHGRWTIPPDAYAEAVAGYADTIGQLDFAAPQDWMCEPVMLERTGLSITEHQHRTVANYLHLRAIAPDLPFIPVLQGWQLADYLHCADLYASAGVNLASLPRVGLGSVCRRQSTTEIARIVATLAHIGLRLHGFGVKTGGLHRYGQHLASADSLAWSFAARREPPLPGHTHKNCANCLTYAASWRERILTRLHTTPRQPELPGIDGEPPTWKAA</sequence>
<reference evidence="3 4" key="1">
    <citation type="submission" date="2018-06" db="EMBL/GenBank/DDBJ databases">
        <title>Sphaerisporangium craniellae sp. nov., isolated from a marine sponge in the South China Sea.</title>
        <authorList>
            <person name="Li L."/>
        </authorList>
    </citation>
    <scope>NUCLEOTIDE SEQUENCE [LARGE SCALE GENOMIC DNA]</scope>
    <source>
        <strain evidence="3 4">LHW63015</strain>
    </source>
</reference>
<dbReference type="AlphaFoldDB" id="A0A366LV11"/>
<name>A0A366LV11_9ACTN</name>
<evidence type="ECO:0000313" key="3">
    <source>
        <dbReference type="EMBL" id="RBQ17786.1"/>
    </source>
</evidence>
<dbReference type="EMBL" id="QMEY01000010">
    <property type="protein sequence ID" value="RBQ17786.1"/>
    <property type="molecule type" value="Genomic_DNA"/>
</dbReference>
<organism evidence="3 4">
    <name type="scientific">Spongiactinospora rosea</name>
    <dbReference type="NCBI Taxonomy" id="2248750"/>
    <lineage>
        <taxon>Bacteria</taxon>
        <taxon>Bacillati</taxon>
        <taxon>Actinomycetota</taxon>
        <taxon>Actinomycetes</taxon>
        <taxon>Streptosporangiales</taxon>
        <taxon>Streptosporangiaceae</taxon>
        <taxon>Spongiactinospora</taxon>
    </lineage>
</organism>
<dbReference type="InterPro" id="IPR055645">
    <property type="entry name" value="DpdA"/>
</dbReference>
<evidence type="ECO:0000256" key="1">
    <source>
        <dbReference type="SAM" id="MobiDB-lite"/>
    </source>
</evidence>
<accession>A0A366LV11</accession>
<dbReference type="RefSeq" id="WP_113982882.1">
    <property type="nucleotide sequence ID" value="NZ_QMEY01000010.1"/>
</dbReference>
<feature type="domain" description="DeoxyPurine in DNA protein A" evidence="2">
    <location>
        <begin position="3"/>
        <end position="244"/>
    </location>
</feature>